<dbReference type="RefSeq" id="WP_157335212.1">
    <property type="nucleotide sequence ID" value="NZ_RHLK01000004.1"/>
</dbReference>
<protein>
    <submittedName>
        <fullName evidence="2">Uncharacterized protein</fullName>
    </submittedName>
</protein>
<dbReference type="EMBL" id="RHLK01000004">
    <property type="protein sequence ID" value="MVO99883.1"/>
    <property type="molecule type" value="Genomic_DNA"/>
</dbReference>
<sequence>MTALWGTITLLVFGFLVVTVFIKSIQGARDQYGSVGFDDDDEDEDLSPQFQSQEWLEEEGAIQEWTEPELGAASPKKESSEAIPIPPDKLSAESQLNVEGSSNPAELHKQQSGPQR</sequence>
<comment type="caution">
    <text evidence="2">The sequence shown here is derived from an EMBL/GenBank/DDBJ whole genome shotgun (WGS) entry which is preliminary data.</text>
</comment>
<evidence type="ECO:0000313" key="3">
    <source>
        <dbReference type="Proteomes" id="UP000490800"/>
    </source>
</evidence>
<dbReference type="AlphaFoldDB" id="A0A7X3FI23"/>
<organism evidence="2 3">
    <name type="scientific">Paenibacillus lutrae</name>
    <dbReference type="NCBI Taxonomy" id="2078573"/>
    <lineage>
        <taxon>Bacteria</taxon>
        <taxon>Bacillati</taxon>
        <taxon>Bacillota</taxon>
        <taxon>Bacilli</taxon>
        <taxon>Bacillales</taxon>
        <taxon>Paenibacillaceae</taxon>
        <taxon>Paenibacillus</taxon>
    </lineage>
</organism>
<dbReference type="OrthoDB" id="2660895at2"/>
<feature type="region of interest" description="Disordered" evidence="1">
    <location>
        <begin position="66"/>
        <end position="116"/>
    </location>
</feature>
<gene>
    <name evidence="2" type="ORF">EDM21_10120</name>
</gene>
<proteinExistence type="predicted"/>
<name>A0A7X3FI23_9BACL</name>
<keyword evidence="3" id="KW-1185">Reference proteome</keyword>
<evidence type="ECO:0000256" key="1">
    <source>
        <dbReference type="SAM" id="MobiDB-lite"/>
    </source>
</evidence>
<accession>A0A7X3FI23</accession>
<reference evidence="2 3" key="1">
    <citation type="journal article" date="2019" name="Microorganisms">
        <title>Paenibacillus lutrae sp. nov., A Chitinolytic Species Isolated from A River Otter in Castril Natural Park, Granada, Spain.</title>
        <authorList>
            <person name="Rodriguez M."/>
            <person name="Reina J.C."/>
            <person name="Bejar V."/>
            <person name="Llamas I."/>
        </authorList>
    </citation>
    <scope>NUCLEOTIDE SEQUENCE [LARGE SCALE GENOMIC DNA]</scope>
    <source>
        <strain evidence="2 3">N10</strain>
    </source>
</reference>
<feature type="compositionally biased region" description="Polar residues" evidence="1">
    <location>
        <begin position="92"/>
        <end position="116"/>
    </location>
</feature>
<evidence type="ECO:0000313" key="2">
    <source>
        <dbReference type="EMBL" id="MVO99883.1"/>
    </source>
</evidence>
<dbReference type="Proteomes" id="UP000490800">
    <property type="component" value="Unassembled WGS sequence"/>
</dbReference>